<evidence type="ECO:0000256" key="1">
    <source>
        <dbReference type="SAM" id="Coils"/>
    </source>
</evidence>
<feature type="compositionally biased region" description="Low complexity" evidence="2">
    <location>
        <begin position="1538"/>
        <end position="1551"/>
    </location>
</feature>
<feature type="region of interest" description="Disordered" evidence="2">
    <location>
        <begin position="1008"/>
        <end position="1093"/>
    </location>
</feature>
<feature type="region of interest" description="Disordered" evidence="2">
    <location>
        <begin position="404"/>
        <end position="430"/>
    </location>
</feature>
<evidence type="ECO:0000313" key="3">
    <source>
        <dbReference type="EMBL" id="MBP1966334.1"/>
    </source>
</evidence>
<feature type="region of interest" description="Disordered" evidence="2">
    <location>
        <begin position="1534"/>
        <end position="1555"/>
    </location>
</feature>
<feature type="region of interest" description="Disordered" evidence="2">
    <location>
        <begin position="1492"/>
        <end position="1518"/>
    </location>
</feature>
<feature type="region of interest" description="Disordered" evidence="2">
    <location>
        <begin position="755"/>
        <end position="779"/>
    </location>
</feature>
<accession>A0ABS4I5Z5</accession>
<feature type="compositionally biased region" description="Low complexity" evidence="2">
    <location>
        <begin position="961"/>
        <end position="970"/>
    </location>
</feature>
<feature type="region of interest" description="Disordered" evidence="2">
    <location>
        <begin position="137"/>
        <end position="168"/>
    </location>
</feature>
<evidence type="ECO:0000313" key="4">
    <source>
        <dbReference type="Proteomes" id="UP001519344"/>
    </source>
</evidence>
<feature type="region of interest" description="Disordered" evidence="2">
    <location>
        <begin position="1285"/>
        <end position="1364"/>
    </location>
</feature>
<feature type="region of interest" description="Disordered" evidence="2">
    <location>
        <begin position="468"/>
        <end position="496"/>
    </location>
</feature>
<sequence length="1594" mass="171483">MKSRQSHKPRGRRKKVKKAVLQTPVTTGSSAGRAAREANLFATGIAGKYGFWRNNYLGLLALIFKQNGMSSRKQLAALTDTNDRAWIIQLELLLKSLQHPESAPLITKKQTIRQIEQLMTNAGYKIPALSHISPSPSDAAPTLLQAQGPAEKPVKKRGRKSKKQLEAEASVNHINHPDMIPQSPSEKRVKPALVNYVNKGSLPLINRSIGQIAASIGMVGSSRRNRSEQQSQAVSRHQHTTQNVNIQLKSIQLIHKSVIREKGRPSTAQAGWERSSKISHANVANHVEAVQRTSQLLERFQEGKPAVSMLERGTDSTSVGATDSAQPSVLQIAKLYLNDVARPHLVSKAQHQPLFEEDVATMSSPASSPKSLPKLGTGPFTAGNAPASVHFIKSLLVRNASQEAGASIDPMPPHHANDVRGGERQPKTSASKGFLAASQLPLAINASRITSTLPFAMHAATSLNARNEAWGGAPNSNSPRIWRKPQGQDQARADEQERVRVQEYVQDQHATQLHKQILSLQERVENQAEEAHRLDQANAQLHVQAQDQAENHRQETASDREQGIVQEQQRAREVERVQERAQEKQISQEKASVRDQELHSTAVQVRNQREVSWGIHAPNQVLRSNGQSGSLGAVSDEKTLIDGAADAQQRIRAKGNGDQSFVMERLAQHAVKPVSGQGITTFSGKETAFSPSKLTHRKLSAIESGIEAAVKIQSNEHTLKQLLQKQRQQSSNDLFVGSTYTNLTTHTPRMIRVESSQRKQTDTINDVNSTPSINFHPMNNSIQRMKTSSQTSTNGRQLEGVLKQMWGNQPEAGKIASSVPGVRYPKNITSEISAKMAGNNIIKLAASPIEGYRASVKASTRLHEAERIFRTPLDNGRGDAVSERQSRGQREDQDAAAVRGALPSHDLASEISAKIVESSITKIGTAFIQTAGMNTEGSLNRRMENGLENGLPGHPAKGIRASSLSNSSASGQRVERVFRSLAGPQGWGKNEPTDRTGKIAQTVQTAEIEQRAETAQASQTEQRAETGQASQAEQGAETGQASQTEQRAETSQAVQTAQTVSGKLITSDDHSKSDQLAEDVKKEARNQTRSSLSSGDFAAEIAAKITKNSLKSLRPSLAPAAAEIALLRSQQADSISREPYQGSAVRAIWRARQREASTDKVSVSGNEGRAASVKVDAGSAVNASDTPGTSQRASFEVARGIISQASSTVPMFRRSASSANFPRNEYVGNSVGQAALGNLNWIGRTNPNEIHRSMEAEARAKLHIQAGSAMQSRKQPVVEARRSAQVEHVQRQTIAAESERAQRARTGSGNQEEAGSFLSDSTERTIRASLSALEEARAQAEQPAAASQAAVRADARTTRAPVARQPASMTPRVMPLLASSAGARFAAPAGGAAASPAAAVHLLPAHGTGSITQAAAIGRAAAITAGAQHNASLNQSSSASLAAAGHTPLPTQVQRQLAAAGVSFAGAEGQSALQAGAPITLLLPGIGSRSATARQEHLASQPAALEHKQAPAGPAPQSALAEKPLEMDWLRTKESADQDQTPAAPIPQAAPELSSEQLQELMKQLPQLDVAKIADKVFREIEKRMKFERQRRGL</sequence>
<dbReference type="Proteomes" id="UP001519344">
    <property type="component" value="Unassembled WGS sequence"/>
</dbReference>
<protein>
    <submittedName>
        <fullName evidence="3">Uncharacterized protein</fullName>
    </submittedName>
</protein>
<feature type="region of interest" description="Disordered" evidence="2">
    <location>
        <begin position="873"/>
        <end position="894"/>
    </location>
</feature>
<evidence type="ECO:0000256" key="2">
    <source>
        <dbReference type="SAM" id="MobiDB-lite"/>
    </source>
</evidence>
<keyword evidence="4" id="KW-1185">Reference proteome</keyword>
<organism evidence="3 4">
    <name type="scientific">Paenibacillus aceris</name>
    <dbReference type="NCBI Taxonomy" id="869555"/>
    <lineage>
        <taxon>Bacteria</taxon>
        <taxon>Bacillati</taxon>
        <taxon>Bacillota</taxon>
        <taxon>Bacilli</taxon>
        <taxon>Bacillales</taxon>
        <taxon>Paenibacillaceae</taxon>
        <taxon>Paenibacillus</taxon>
    </lineage>
</organism>
<feature type="compositionally biased region" description="Polar residues" evidence="2">
    <location>
        <begin position="1008"/>
        <end position="1061"/>
    </location>
</feature>
<feature type="compositionally biased region" description="Low complexity" evidence="2">
    <location>
        <begin position="1327"/>
        <end position="1364"/>
    </location>
</feature>
<name>A0ABS4I5Z5_9BACL</name>
<feature type="compositionally biased region" description="Basic and acidic residues" evidence="2">
    <location>
        <begin position="415"/>
        <end position="426"/>
    </location>
</feature>
<feature type="compositionally biased region" description="Basic and acidic residues" evidence="2">
    <location>
        <begin position="876"/>
        <end position="893"/>
    </location>
</feature>
<dbReference type="EMBL" id="JAGGKV010000020">
    <property type="protein sequence ID" value="MBP1966334.1"/>
    <property type="molecule type" value="Genomic_DNA"/>
</dbReference>
<feature type="region of interest" description="Disordered" evidence="2">
    <location>
        <begin position="544"/>
        <end position="568"/>
    </location>
</feature>
<reference evidence="3 4" key="1">
    <citation type="submission" date="2021-03" db="EMBL/GenBank/DDBJ databases">
        <title>Genomic Encyclopedia of Type Strains, Phase IV (KMG-IV): sequencing the most valuable type-strain genomes for metagenomic binning, comparative biology and taxonomic classification.</title>
        <authorList>
            <person name="Goeker M."/>
        </authorList>
    </citation>
    <scope>NUCLEOTIDE SEQUENCE [LARGE SCALE GENOMIC DNA]</scope>
    <source>
        <strain evidence="3 4">DSM 24950</strain>
    </source>
</reference>
<feature type="compositionally biased region" description="Polar residues" evidence="2">
    <location>
        <begin position="762"/>
        <end position="779"/>
    </location>
</feature>
<feature type="compositionally biased region" description="Basic and acidic residues" evidence="2">
    <location>
        <begin position="1066"/>
        <end position="1086"/>
    </location>
</feature>
<comment type="caution">
    <text evidence="3">The sequence shown here is derived from an EMBL/GenBank/DDBJ whole genome shotgun (WGS) entry which is preliminary data.</text>
</comment>
<gene>
    <name evidence="3" type="ORF">J2Z65_005593</name>
</gene>
<feature type="region of interest" description="Disordered" evidence="2">
    <location>
        <begin position="942"/>
        <end position="973"/>
    </location>
</feature>
<proteinExistence type="predicted"/>
<keyword evidence="1" id="KW-0175">Coiled coil</keyword>
<feature type="compositionally biased region" description="Basic and acidic residues" evidence="2">
    <location>
        <begin position="549"/>
        <end position="562"/>
    </location>
</feature>
<dbReference type="RefSeq" id="WP_167065980.1">
    <property type="nucleotide sequence ID" value="NZ_JAAOZR010000044.1"/>
</dbReference>
<feature type="coiled-coil region" evidence="1">
    <location>
        <begin position="510"/>
        <end position="537"/>
    </location>
</feature>